<feature type="transmembrane region" description="Helical" evidence="2">
    <location>
        <begin position="110"/>
        <end position="132"/>
    </location>
</feature>
<dbReference type="eggNOG" id="COG0697">
    <property type="taxonomic scope" value="Bacteria"/>
</dbReference>
<reference evidence="4 5" key="1">
    <citation type="journal article" date="2010" name="PLoS ONE">
        <title>The glycobiome of the rumen bacterium Butyrivibrio proteoclasticus B316(T) highlights adaptation to a polysaccharide-rich environment.</title>
        <authorList>
            <person name="Kelly W.J."/>
            <person name="Leahy S.C."/>
            <person name="Altermann E."/>
            <person name="Yeoman C.J."/>
            <person name="Dunne J.C."/>
            <person name="Kong Z."/>
            <person name="Pacheco D.M."/>
            <person name="Li D."/>
            <person name="Noel S.J."/>
            <person name="Moon C.D."/>
            <person name="Cookson A.L."/>
            <person name="Attwood G.T."/>
        </authorList>
    </citation>
    <scope>NUCLEOTIDE SEQUENCE [LARGE SCALE GENOMIC DNA]</scope>
    <source>
        <strain evidence="5">ATCC 51982 / DSM 14932 / B316</strain>
    </source>
</reference>
<evidence type="ECO:0000313" key="5">
    <source>
        <dbReference type="Proteomes" id="UP000001299"/>
    </source>
</evidence>
<proteinExistence type="predicted"/>
<name>E0S2X1_BUTPB</name>
<dbReference type="GO" id="GO:0043709">
    <property type="term" value="P:cell adhesion involved in single-species biofilm formation"/>
    <property type="evidence" value="ECO:0007669"/>
    <property type="project" value="TreeGrafter"/>
</dbReference>
<evidence type="ECO:0000256" key="1">
    <source>
        <dbReference type="SAM" id="Coils"/>
    </source>
</evidence>
<dbReference type="RefSeq" id="WP_013282405.1">
    <property type="nucleotide sequence ID" value="NC_014388.1"/>
</dbReference>
<dbReference type="GO" id="GO:0052621">
    <property type="term" value="F:diguanylate cyclase activity"/>
    <property type="evidence" value="ECO:0007669"/>
    <property type="project" value="TreeGrafter"/>
</dbReference>
<accession>E0S2X1</accession>
<evidence type="ECO:0000256" key="2">
    <source>
        <dbReference type="SAM" id="Phobius"/>
    </source>
</evidence>
<dbReference type="Pfam" id="PF00990">
    <property type="entry name" value="GGDEF"/>
    <property type="match status" value="1"/>
</dbReference>
<dbReference type="STRING" id="515622.bpr_III064"/>
<sequence>MYYAAVAFLAFTVNIILNWNSFKNAWKKTDARDTKKLSLIRYGHFLLAANCFFLTEICWGIIYDHHDVPELFPIVYSITVFYFLFMLLTMLTWARYIVAYLNKGNFRSKILTIGAWIMFLLGIGSLMLNRFYHFIFSYNEAHEYIPEKGSLATFIFVLAFYAILSMHMLIAAYKTKGSQKIRYMAVAYTSMALGIFMFLQILTSFLPLYVIGLLIAICIVHSYVEAGEKKEKEIQDHITSIMAEDYEAIYYFDIETGEYIEFSRSQKYSFLDVTYIGKDFYKESLDNIEKTVHPDDKEYARSLFNKEAMIKNLEGKRSFSYKYRLMVDGYPRYFLFTYRGAGDDKHIILYEKDIDDELMAEKKIHENQEKSITFSRIAESLATNYDAIYYVDAVDSSYVSFEANDIFGQLQVSQLGKEFFEECYSNIPKIIHEQDRNRVVEFLDRDKMITALDNHRSSSIEYRLLVDGSSQYLRMIARRSSDRSHFIICVENIDDEVRREKQRLKELKTEKELARRDELTGIKNKYAYKELEESIQGNMDHGLDYLPYALIVCDANDLKKINDTLGHVAGDEYLKAAAKLLCYTFVHSPVFRIGGDEFAVFLRGDDYYIREELMEKLRNQVLENQKAGNGVVLASGMSEYNPKTDTVVSDVFERADKAMYENKRKLKGQ</sequence>
<evidence type="ECO:0000313" key="4">
    <source>
        <dbReference type="EMBL" id="ADL35753.1"/>
    </source>
</evidence>
<dbReference type="GO" id="GO:0005886">
    <property type="term" value="C:plasma membrane"/>
    <property type="evidence" value="ECO:0007669"/>
    <property type="project" value="TreeGrafter"/>
</dbReference>
<dbReference type="Proteomes" id="UP000001299">
    <property type="component" value="Chromosome 2"/>
</dbReference>
<feature type="transmembrane region" description="Helical" evidence="2">
    <location>
        <begin position="74"/>
        <end position="98"/>
    </location>
</feature>
<keyword evidence="2" id="KW-0812">Transmembrane</keyword>
<dbReference type="GO" id="GO:1902201">
    <property type="term" value="P:negative regulation of bacterial-type flagellum-dependent cell motility"/>
    <property type="evidence" value="ECO:0007669"/>
    <property type="project" value="TreeGrafter"/>
</dbReference>
<evidence type="ECO:0000259" key="3">
    <source>
        <dbReference type="PROSITE" id="PS50887"/>
    </source>
</evidence>
<feature type="transmembrane region" description="Helical" evidence="2">
    <location>
        <begin position="152"/>
        <end position="173"/>
    </location>
</feature>
<dbReference type="InterPro" id="IPR050469">
    <property type="entry name" value="Diguanylate_Cyclase"/>
</dbReference>
<feature type="transmembrane region" description="Helical" evidence="2">
    <location>
        <begin position="6"/>
        <end position="22"/>
    </location>
</feature>
<dbReference type="eggNOG" id="COG2199">
    <property type="taxonomic scope" value="Bacteria"/>
</dbReference>
<dbReference type="CDD" id="cd01949">
    <property type="entry name" value="GGDEF"/>
    <property type="match status" value="1"/>
</dbReference>
<dbReference type="HOGENOM" id="CLU_410331_0_0_9"/>
<keyword evidence="5" id="KW-1185">Reference proteome</keyword>
<dbReference type="EMBL" id="CP001811">
    <property type="protein sequence ID" value="ADL35753.1"/>
    <property type="molecule type" value="Genomic_DNA"/>
</dbReference>
<dbReference type="NCBIfam" id="TIGR00254">
    <property type="entry name" value="GGDEF"/>
    <property type="match status" value="1"/>
</dbReference>
<protein>
    <submittedName>
        <fullName evidence="4">GGDEF domain-containing protein</fullName>
    </submittedName>
</protein>
<dbReference type="PROSITE" id="PS50887">
    <property type="entry name" value="GGDEF"/>
    <property type="match status" value="1"/>
</dbReference>
<gene>
    <name evidence="4" type="ordered locus">bpr_III064</name>
</gene>
<keyword evidence="2" id="KW-0472">Membrane</keyword>
<dbReference type="PANTHER" id="PTHR45138:SF9">
    <property type="entry name" value="DIGUANYLATE CYCLASE DGCM-RELATED"/>
    <property type="match status" value="1"/>
</dbReference>
<dbReference type="SUPFAM" id="SSF55073">
    <property type="entry name" value="Nucleotide cyclase"/>
    <property type="match status" value="1"/>
</dbReference>
<dbReference type="AlphaFoldDB" id="E0S2X1"/>
<dbReference type="InterPro" id="IPR029787">
    <property type="entry name" value="Nucleotide_cyclase"/>
</dbReference>
<feature type="domain" description="GGDEF" evidence="3">
    <location>
        <begin position="546"/>
        <end position="669"/>
    </location>
</feature>
<dbReference type="InterPro" id="IPR000160">
    <property type="entry name" value="GGDEF_dom"/>
</dbReference>
<dbReference type="KEGG" id="bpb:bpr_III064"/>
<dbReference type="InterPro" id="IPR043128">
    <property type="entry name" value="Rev_trsase/Diguanyl_cyclase"/>
</dbReference>
<dbReference type="Gene3D" id="3.30.70.270">
    <property type="match status" value="1"/>
</dbReference>
<feature type="transmembrane region" description="Helical" evidence="2">
    <location>
        <begin position="42"/>
        <end position="62"/>
    </location>
</feature>
<keyword evidence="1" id="KW-0175">Coiled coil</keyword>
<dbReference type="SMART" id="SM00267">
    <property type="entry name" value="GGDEF"/>
    <property type="match status" value="1"/>
</dbReference>
<feature type="coiled-coil region" evidence="1">
    <location>
        <begin position="490"/>
        <end position="517"/>
    </location>
</feature>
<keyword evidence="2" id="KW-1133">Transmembrane helix</keyword>
<organism evidence="4 5">
    <name type="scientific">Butyrivibrio proteoclasticus (strain ATCC 51982 / DSM 14932 / B316)</name>
    <name type="common">Clostridium proteoclasticum</name>
    <dbReference type="NCBI Taxonomy" id="515622"/>
    <lineage>
        <taxon>Bacteria</taxon>
        <taxon>Bacillati</taxon>
        <taxon>Bacillota</taxon>
        <taxon>Clostridia</taxon>
        <taxon>Lachnospirales</taxon>
        <taxon>Lachnospiraceae</taxon>
        <taxon>Butyrivibrio</taxon>
    </lineage>
</organism>
<dbReference type="PANTHER" id="PTHR45138">
    <property type="entry name" value="REGULATORY COMPONENTS OF SENSORY TRANSDUCTION SYSTEM"/>
    <property type="match status" value="1"/>
</dbReference>